<evidence type="ECO:0000256" key="2">
    <source>
        <dbReference type="SAM" id="Phobius"/>
    </source>
</evidence>
<dbReference type="OrthoDB" id="653949at2"/>
<keyword evidence="2" id="KW-0472">Membrane</keyword>
<dbReference type="Pfam" id="PF18174">
    <property type="entry name" value="HU-CCDC81_bac_1"/>
    <property type="match status" value="1"/>
</dbReference>
<sequence length="608" mass="68528">MDILSYLSELLQQRKEVGITGLGTFYKKKYPGRYDKEKQTFLPPGYTLQFSTDVTEETALADFISTKRNISNDSAKYYIGQFVEEVNKELELNHEAELENTGRLFFTEQGLDFEPVKNMNYGSEFYGLPSLAETVVEETKPALPQDEEKVYDEIAEAPNAPSPFENKSYQAPIIENIELDEVKDDFKNTLKHAETGSAEITEAPEFIKEQHEENPNRFGHTPESEVENVTSEQHTIESETTEKQKEINPAQEIDVPESVVIQHEEHPNRFGHTPESEVENIEAEHQAVEASHMDETEHAENTVTDNQVEDVNQIGVPPSIVEQHEENPDRFGHTPEAEAEKNMEQPVEAGIPEPVLPQQEYSSRFSLRSETDEPKTYINLEDEVKKEEPVIEAPAFIKEQHAEHPNRFGHDPIEHNDEPRQGMSTWLMITIAIVALLIIAAITFLIKPELFTGETTNTAKPAQVVVDSPKVAMDTLKAKQDSIAKTDSILKANQVQKKTDTVKKEALKPVVNPAIETPKENKVVPNTGPSTFYVIAASFQSEKKALVFIKQMEKIGLKAEIASVPGRLKKVSIASFNTEKEAKAQKDILEKKLKGKGYFVQQKHNTQP</sequence>
<gene>
    <name evidence="4" type="ORF">SAMN05421827_13314</name>
</gene>
<proteinExistence type="predicted"/>
<dbReference type="Gene3D" id="3.30.70.1070">
    <property type="entry name" value="Sporulation related repeat"/>
    <property type="match status" value="1"/>
</dbReference>
<evidence type="ECO:0000313" key="5">
    <source>
        <dbReference type="Proteomes" id="UP000199643"/>
    </source>
</evidence>
<keyword evidence="2" id="KW-1133">Transmembrane helix</keyword>
<feature type="compositionally biased region" description="Basic and acidic residues" evidence="1">
    <location>
        <begin position="234"/>
        <end position="246"/>
    </location>
</feature>
<dbReference type="AlphaFoldDB" id="A0A1G8E2H1"/>
<dbReference type="Proteomes" id="UP000199643">
    <property type="component" value="Unassembled WGS sequence"/>
</dbReference>
<reference evidence="5" key="1">
    <citation type="submission" date="2016-10" db="EMBL/GenBank/DDBJ databases">
        <authorList>
            <person name="Varghese N."/>
            <person name="Submissions S."/>
        </authorList>
    </citation>
    <scope>NUCLEOTIDE SEQUENCE [LARGE SCALE GENOMIC DNA]</scope>
    <source>
        <strain evidence="5">DSM 17933</strain>
    </source>
</reference>
<dbReference type="Pfam" id="PF18175">
    <property type="entry name" value="HU-CCDC81_bac_2"/>
    <property type="match status" value="1"/>
</dbReference>
<dbReference type="Pfam" id="PF05036">
    <property type="entry name" value="SPOR"/>
    <property type="match status" value="1"/>
</dbReference>
<organism evidence="4 5">
    <name type="scientific">Pedobacter terrae</name>
    <dbReference type="NCBI Taxonomy" id="405671"/>
    <lineage>
        <taxon>Bacteria</taxon>
        <taxon>Pseudomonadati</taxon>
        <taxon>Bacteroidota</taxon>
        <taxon>Sphingobacteriia</taxon>
        <taxon>Sphingobacteriales</taxon>
        <taxon>Sphingobacteriaceae</taxon>
        <taxon>Pedobacter</taxon>
    </lineage>
</organism>
<dbReference type="InterPro" id="IPR040495">
    <property type="entry name" value="HU-CCDC81_bac_1"/>
</dbReference>
<keyword evidence="5" id="KW-1185">Reference proteome</keyword>
<protein>
    <recommendedName>
        <fullName evidence="3">SPOR domain-containing protein</fullName>
    </recommendedName>
</protein>
<name>A0A1G8E2H1_9SPHI</name>
<feature type="transmembrane region" description="Helical" evidence="2">
    <location>
        <begin position="426"/>
        <end position="446"/>
    </location>
</feature>
<dbReference type="InterPro" id="IPR007730">
    <property type="entry name" value="SPOR-like_dom"/>
</dbReference>
<dbReference type="STRING" id="405671.SAMN05421827_13314"/>
<feature type="domain" description="SPOR" evidence="3">
    <location>
        <begin position="526"/>
        <end position="602"/>
    </location>
</feature>
<dbReference type="RefSeq" id="WP_090504725.1">
    <property type="nucleotide sequence ID" value="NZ_FNCH01000033.1"/>
</dbReference>
<accession>A0A1G8E2H1</accession>
<dbReference type="PROSITE" id="PS51724">
    <property type="entry name" value="SPOR"/>
    <property type="match status" value="1"/>
</dbReference>
<dbReference type="InterPro" id="IPR036680">
    <property type="entry name" value="SPOR-like_sf"/>
</dbReference>
<dbReference type="EMBL" id="FNCH01000033">
    <property type="protein sequence ID" value="SDH64041.1"/>
    <property type="molecule type" value="Genomic_DNA"/>
</dbReference>
<keyword evidence="2" id="KW-0812">Transmembrane</keyword>
<feature type="compositionally biased region" description="Basic and acidic residues" evidence="1">
    <location>
        <begin position="214"/>
        <end position="223"/>
    </location>
</feature>
<dbReference type="SUPFAM" id="SSF110997">
    <property type="entry name" value="Sporulation related repeat"/>
    <property type="match status" value="1"/>
</dbReference>
<evidence type="ECO:0000256" key="1">
    <source>
        <dbReference type="SAM" id="MobiDB-lite"/>
    </source>
</evidence>
<evidence type="ECO:0000259" key="3">
    <source>
        <dbReference type="PROSITE" id="PS51724"/>
    </source>
</evidence>
<evidence type="ECO:0000313" key="4">
    <source>
        <dbReference type="EMBL" id="SDH64041.1"/>
    </source>
</evidence>
<dbReference type="InterPro" id="IPR041268">
    <property type="entry name" value="HU-CCDC81_bac_2"/>
</dbReference>
<feature type="region of interest" description="Disordered" evidence="1">
    <location>
        <begin position="214"/>
        <end position="246"/>
    </location>
</feature>
<dbReference type="GO" id="GO:0042834">
    <property type="term" value="F:peptidoglycan binding"/>
    <property type="evidence" value="ECO:0007669"/>
    <property type="project" value="InterPro"/>
</dbReference>